<dbReference type="Proteomes" id="UP000053660">
    <property type="component" value="Unassembled WGS sequence"/>
</dbReference>
<dbReference type="EMBL" id="KN550657">
    <property type="protein sequence ID" value="KHJ93675.1"/>
    <property type="molecule type" value="Genomic_DNA"/>
</dbReference>
<dbReference type="PANTHER" id="PTHR32015">
    <property type="entry name" value="FASTING INDUCED LIPASE"/>
    <property type="match status" value="1"/>
</dbReference>
<organism evidence="2 3">
    <name type="scientific">Oesophagostomum dentatum</name>
    <name type="common">Nodular worm</name>
    <dbReference type="NCBI Taxonomy" id="61180"/>
    <lineage>
        <taxon>Eukaryota</taxon>
        <taxon>Metazoa</taxon>
        <taxon>Ecdysozoa</taxon>
        <taxon>Nematoda</taxon>
        <taxon>Chromadorea</taxon>
        <taxon>Rhabditida</taxon>
        <taxon>Rhabditina</taxon>
        <taxon>Rhabditomorpha</taxon>
        <taxon>Strongyloidea</taxon>
        <taxon>Strongylidae</taxon>
        <taxon>Oesophagostomum</taxon>
    </lineage>
</organism>
<dbReference type="OrthoDB" id="5838125at2759"/>
<dbReference type="GO" id="GO:0016298">
    <property type="term" value="F:lipase activity"/>
    <property type="evidence" value="ECO:0007669"/>
    <property type="project" value="TreeGrafter"/>
</dbReference>
<protein>
    <submittedName>
        <fullName evidence="2">Triacylglycerol lipase</fullName>
    </submittedName>
</protein>
<gene>
    <name evidence="2" type="ORF">OESDEN_06408</name>
</gene>
<accession>A0A0B1TE96</accession>
<dbReference type="Gene3D" id="3.40.50.1820">
    <property type="entry name" value="alpha/beta hydrolase"/>
    <property type="match status" value="1"/>
</dbReference>
<feature type="chain" id="PRO_5002065885" evidence="1">
    <location>
        <begin position="18"/>
        <end position="262"/>
    </location>
</feature>
<feature type="signal peptide" evidence="1">
    <location>
        <begin position="1"/>
        <end position="17"/>
    </location>
</feature>
<dbReference type="InterPro" id="IPR002918">
    <property type="entry name" value="Lipase_EstA/Esterase_EstB"/>
</dbReference>
<reference evidence="2 3" key="1">
    <citation type="submission" date="2014-03" db="EMBL/GenBank/DDBJ databases">
        <title>Draft genome of the hookworm Oesophagostomum dentatum.</title>
        <authorList>
            <person name="Mitreva M."/>
        </authorList>
    </citation>
    <scope>NUCLEOTIDE SEQUENCE [LARGE SCALE GENOMIC DNA]</scope>
    <source>
        <strain evidence="2 3">OD-Hann</strain>
    </source>
</reference>
<dbReference type="InterPro" id="IPR029058">
    <property type="entry name" value="AB_hydrolase_fold"/>
</dbReference>
<dbReference type="SUPFAM" id="SSF53474">
    <property type="entry name" value="alpha/beta-Hydrolases"/>
    <property type="match status" value="1"/>
</dbReference>
<sequence>MLFMYFFLFCVVSPTYAFFTEHFAKFLENNYGSTFKDILQRSDLGSHGSFGGKARENDSISHDPVIFVHGVSDIAGAKMQNVAVKYKTFGYTDAELYSTTYAYGARLNPLQWTQYSMKCEYVKQIRALILAVRYYARRNVDIVAFSLGVPIARKATLGGECVDTGEDLGGPLTRYVDTFLAIAGPNHGITFNVVGIPLPTCALGTLPICDRVVGLYSGLCPRESEFLNDINEEFHYEGKHVYSIYSYADEMVGYRVCGKVKF</sequence>
<name>A0A0B1TE96_OESDE</name>
<proteinExistence type="predicted"/>
<evidence type="ECO:0000256" key="1">
    <source>
        <dbReference type="SAM" id="SignalP"/>
    </source>
</evidence>
<dbReference type="PANTHER" id="PTHR32015:SF8">
    <property type="entry name" value="LIPASE"/>
    <property type="match status" value="1"/>
</dbReference>
<evidence type="ECO:0000313" key="3">
    <source>
        <dbReference type="Proteomes" id="UP000053660"/>
    </source>
</evidence>
<dbReference type="AlphaFoldDB" id="A0A0B1TE96"/>
<dbReference type="GO" id="GO:0016042">
    <property type="term" value="P:lipid catabolic process"/>
    <property type="evidence" value="ECO:0007669"/>
    <property type="project" value="InterPro"/>
</dbReference>
<evidence type="ECO:0000313" key="2">
    <source>
        <dbReference type="EMBL" id="KHJ93675.1"/>
    </source>
</evidence>
<keyword evidence="3" id="KW-1185">Reference proteome</keyword>
<keyword evidence="1" id="KW-0732">Signal</keyword>
<dbReference type="Pfam" id="PF01674">
    <property type="entry name" value="Lipase_2"/>
    <property type="match status" value="1"/>
</dbReference>